<feature type="region of interest" description="Disordered" evidence="1">
    <location>
        <begin position="153"/>
        <end position="176"/>
    </location>
</feature>
<keyword evidence="5" id="KW-1185">Reference proteome</keyword>
<keyword evidence="2" id="KW-1133">Transmembrane helix</keyword>
<dbReference type="InterPro" id="IPR000157">
    <property type="entry name" value="TIR_dom"/>
</dbReference>
<dbReference type="Gene3D" id="3.40.50.10140">
    <property type="entry name" value="Toll/interleukin-1 receptor homology (TIR) domain"/>
    <property type="match status" value="1"/>
</dbReference>
<evidence type="ECO:0000259" key="3">
    <source>
        <dbReference type="PROSITE" id="PS51534"/>
    </source>
</evidence>
<keyword evidence="2" id="KW-0472">Membrane</keyword>
<dbReference type="InterPro" id="IPR035897">
    <property type="entry name" value="Toll_tir_struct_dom_sf"/>
</dbReference>
<dbReference type="InterPro" id="IPR013568">
    <property type="entry name" value="SEFIR_dom"/>
</dbReference>
<dbReference type="Proteomes" id="UP000440224">
    <property type="component" value="Unassembled WGS sequence"/>
</dbReference>
<organism evidence="4 5">
    <name type="scientific">Polyangium spumosum</name>
    <dbReference type="NCBI Taxonomy" id="889282"/>
    <lineage>
        <taxon>Bacteria</taxon>
        <taxon>Pseudomonadati</taxon>
        <taxon>Myxococcota</taxon>
        <taxon>Polyangia</taxon>
        <taxon>Polyangiales</taxon>
        <taxon>Polyangiaceae</taxon>
        <taxon>Polyangium</taxon>
    </lineage>
</organism>
<keyword evidence="2" id="KW-0812">Transmembrane</keyword>
<accession>A0A6N7QBF0</accession>
<evidence type="ECO:0000256" key="1">
    <source>
        <dbReference type="SAM" id="MobiDB-lite"/>
    </source>
</evidence>
<sequence>MIAKPPTVFVSYAWEDDVKVWVRDFATRLRREGGVDVHIDQWHLAPGDPLPAFMENAVRTNDFVLLVCTPKYKAKSDARQGGVGYEGNIITGEVFAKANHRKFIPILRKGDWSSAAPSFLLGNVYIDFRGDPYTESAYKDLLNTLHGRLERPPTLGLAPASSGEIPGASGASPKPIAHGIAARSATSNRAQLVPAKNGAPIFGVKRTVIGTLIVCLLALAAAFIGLSKLLSPSPSTQTDSKPMVPSPSTQAEQLGQPERGWIEAYGAAIDSGDVDRIIALHVLPTRRFFTARNQDATQLRKLYQGWFDGDGRTKRTGFDNCSLATVASDGARALRCETYVEPPFSKSPSRVPTCLVFRSDGKLLSRTEISKGNDCPPH</sequence>
<dbReference type="AlphaFoldDB" id="A0A6N7QBF0"/>
<feature type="domain" description="SEFIR" evidence="3">
    <location>
        <begin position="5"/>
        <end position="137"/>
    </location>
</feature>
<gene>
    <name evidence="4" type="ORF">GF068_40660</name>
</gene>
<feature type="transmembrane region" description="Helical" evidence="2">
    <location>
        <begin position="207"/>
        <end position="226"/>
    </location>
</feature>
<dbReference type="OrthoDB" id="5149141at2"/>
<dbReference type="RefSeq" id="WP_153824954.1">
    <property type="nucleotide sequence ID" value="NZ_WJIE01000026.1"/>
</dbReference>
<proteinExistence type="predicted"/>
<dbReference type="GO" id="GO:0007165">
    <property type="term" value="P:signal transduction"/>
    <property type="evidence" value="ECO:0007669"/>
    <property type="project" value="InterPro"/>
</dbReference>
<protein>
    <submittedName>
        <fullName evidence="4">TIR domain-containing protein</fullName>
    </submittedName>
</protein>
<feature type="compositionally biased region" description="Polar residues" evidence="1">
    <location>
        <begin position="234"/>
        <end position="253"/>
    </location>
</feature>
<comment type="caution">
    <text evidence="4">The sequence shown here is derived from an EMBL/GenBank/DDBJ whole genome shotgun (WGS) entry which is preliminary data.</text>
</comment>
<name>A0A6N7QBF0_9BACT</name>
<evidence type="ECO:0000256" key="2">
    <source>
        <dbReference type="SAM" id="Phobius"/>
    </source>
</evidence>
<dbReference type="PROSITE" id="PS51534">
    <property type="entry name" value="SEFIR"/>
    <property type="match status" value="1"/>
</dbReference>
<dbReference type="Pfam" id="PF13676">
    <property type="entry name" value="TIR_2"/>
    <property type="match status" value="1"/>
</dbReference>
<evidence type="ECO:0000313" key="4">
    <source>
        <dbReference type="EMBL" id="MRG98181.1"/>
    </source>
</evidence>
<reference evidence="4 5" key="1">
    <citation type="submission" date="2019-10" db="EMBL/GenBank/DDBJ databases">
        <title>A soil myxobacterium in the family Polyangiaceae.</title>
        <authorList>
            <person name="Li Y."/>
            <person name="Wang J."/>
        </authorList>
    </citation>
    <scope>NUCLEOTIDE SEQUENCE [LARGE SCALE GENOMIC DNA]</scope>
    <source>
        <strain evidence="4 5">DSM 14734</strain>
    </source>
</reference>
<feature type="region of interest" description="Disordered" evidence="1">
    <location>
        <begin position="234"/>
        <end position="255"/>
    </location>
</feature>
<evidence type="ECO:0000313" key="5">
    <source>
        <dbReference type="Proteomes" id="UP000440224"/>
    </source>
</evidence>
<dbReference type="EMBL" id="WJIE01000026">
    <property type="protein sequence ID" value="MRG98181.1"/>
    <property type="molecule type" value="Genomic_DNA"/>
</dbReference>
<dbReference type="SUPFAM" id="SSF52200">
    <property type="entry name" value="Toll/Interleukin receptor TIR domain"/>
    <property type="match status" value="1"/>
</dbReference>